<proteinExistence type="predicted"/>
<name>A0A4D4MA16_STRAX</name>
<reference evidence="1 4" key="2">
    <citation type="submission" date="2019-04" db="EMBL/GenBank/DDBJ databases">
        <title>Draft genome sequences of Streptomyces avermitilis NBRC 14893.</title>
        <authorList>
            <person name="Komaki H."/>
            <person name="Tamura T."/>
            <person name="Hosoyama A."/>
        </authorList>
    </citation>
    <scope>NUCLEOTIDE SEQUENCE [LARGE SCALE GENOMIC DNA]</scope>
    <source>
        <strain evidence="1 4">NBRC 14893</strain>
    </source>
</reference>
<accession>A0A4D4MA16</accession>
<evidence type="ECO:0000313" key="1">
    <source>
        <dbReference type="EMBL" id="GDY68801.1"/>
    </source>
</evidence>
<gene>
    <name evidence="1" type="ORF">SAV14893_081940</name>
    <name evidence="2" type="ORF">SAV31267_003000</name>
</gene>
<dbReference type="EMBL" id="BJHY01000001">
    <property type="protein sequence ID" value="GDY70815.1"/>
    <property type="molecule type" value="Genomic_DNA"/>
</dbReference>
<dbReference type="Proteomes" id="UP000299211">
    <property type="component" value="Unassembled WGS sequence"/>
</dbReference>
<protein>
    <submittedName>
        <fullName evidence="1">Uncharacterized protein</fullName>
    </submittedName>
</protein>
<reference evidence="2 3" key="1">
    <citation type="submission" date="2019-04" db="EMBL/GenBank/DDBJ databases">
        <title>Draft genome sequences of Streptomyces avermitilis ATCC 31267.</title>
        <authorList>
            <person name="Komaki H."/>
            <person name="Tamura T."/>
            <person name="Hosoyama A."/>
        </authorList>
    </citation>
    <scope>NUCLEOTIDE SEQUENCE [LARGE SCALE GENOMIC DNA]</scope>
    <source>
        <strain evidence="2 3">ATCC 31267</strain>
    </source>
</reference>
<dbReference type="AlphaFoldDB" id="A0A4D4MA16"/>
<evidence type="ECO:0000313" key="3">
    <source>
        <dbReference type="Proteomes" id="UP000299211"/>
    </source>
</evidence>
<sequence length="70" mass="7983">MIVEHTDDPAGLHFHSGKPKVDDTRNFVNFGWDNGQVMRPDGSSGYPENMERYAKMNKPGGDHHFFYKGN</sequence>
<dbReference type="Proteomes" id="UP000302139">
    <property type="component" value="Unassembled WGS sequence"/>
</dbReference>
<comment type="caution">
    <text evidence="1">The sequence shown here is derived from an EMBL/GenBank/DDBJ whole genome shotgun (WGS) entry which is preliminary data.</text>
</comment>
<evidence type="ECO:0000313" key="2">
    <source>
        <dbReference type="EMBL" id="GDY70815.1"/>
    </source>
</evidence>
<evidence type="ECO:0000313" key="4">
    <source>
        <dbReference type="Proteomes" id="UP000302139"/>
    </source>
</evidence>
<organism evidence="1 4">
    <name type="scientific">Streptomyces avermitilis</name>
    <dbReference type="NCBI Taxonomy" id="33903"/>
    <lineage>
        <taxon>Bacteria</taxon>
        <taxon>Bacillati</taxon>
        <taxon>Actinomycetota</taxon>
        <taxon>Actinomycetes</taxon>
        <taxon>Kitasatosporales</taxon>
        <taxon>Streptomycetaceae</taxon>
        <taxon>Streptomyces</taxon>
    </lineage>
</organism>
<dbReference type="EMBL" id="BJHX01000001">
    <property type="protein sequence ID" value="GDY68801.1"/>
    <property type="molecule type" value="Genomic_DNA"/>
</dbReference>